<dbReference type="PANTHER" id="PTHR43335">
    <property type="entry name" value="ABC TRANSPORTER, ATP-BINDING PROTEIN"/>
    <property type="match status" value="1"/>
</dbReference>
<proteinExistence type="inferred from homology"/>
<dbReference type="PANTHER" id="PTHR43335:SF4">
    <property type="entry name" value="ABC TRANSPORTER, ATP-BINDING PROTEIN"/>
    <property type="match status" value="1"/>
</dbReference>
<dbReference type="InterPro" id="IPR003593">
    <property type="entry name" value="AAA+_ATPase"/>
</dbReference>
<dbReference type="AlphaFoldDB" id="M0N070"/>
<comment type="similarity">
    <text evidence="1">Belongs to the ABC transporter superfamily.</text>
</comment>
<dbReference type="SMART" id="SM00382">
    <property type="entry name" value="AAA"/>
    <property type="match status" value="1"/>
</dbReference>
<comment type="caution">
    <text evidence="7">The sequence shown here is derived from an EMBL/GenBank/DDBJ whole genome shotgun (WGS) entry which is preliminary data.</text>
</comment>
<dbReference type="SUPFAM" id="SSF52540">
    <property type="entry name" value="P-loop containing nucleoside triphosphate hydrolases"/>
    <property type="match status" value="1"/>
</dbReference>
<evidence type="ECO:0000313" key="8">
    <source>
        <dbReference type="Proteomes" id="UP000011625"/>
    </source>
</evidence>
<protein>
    <submittedName>
        <fullName evidence="7">Phosphonate-transporting ATPase</fullName>
    </submittedName>
</protein>
<reference evidence="7 8" key="1">
    <citation type="journal article" date="2014" name="PLoS Genet.">
        <title>Phylogenetically driven sequencing of extremely halophilic archaea reveals strategies for static and dynamic osmo-response.</title>
        <authorList>
            <person name="Becker E.A."/>
            <person name="Seitzer P.M."/>
            <person name="Tritt A."/>
            <person name="Larsen D."/>
            <person name="Krusor M."/>
            <person name="Yao A.I."/>
            <person name="Wu D."/>
            <person name="Madern D."/>
            <person name="Eisen J.A."/>
            <person name="Darling A.E."/>
            <person name="Facciotti M.T."/>
        </authorList>
    </citation>
    <scope>NUCLEOTIDE SEQUENCE [LARGE SCALE GENOMIC DNA]</scope>
    <source>
        <strain evidence="7 8">DSM 8989</strain>
    </source>
</reference>
<dbReference type="Gene3D" id="3.40.50.300">
    <property type="entry name" value="P-loop containing nucleotide triphosphate hydrolases"/>
    <property type="match status" value="1"/>
</dbReference>
<dbReference type="EMBL" id="AOME01000070">
    <property type="protein sequence ID" value="EMA50948.1"/>
    <property type="molecule type" value="Genomic_DNA"/>
</dbReference>
<evidence type="ECO:0000256" key="3">
    <source>
        <dbReference type="ARBA" id="ARBA00022741"/>
    </source>
</evidence>
<keyword evidence="3" id="KW-0547">Nucleotide-binding</keyword>
<keyword evidence="2" id="KW-0813">Transport</keyword>
<name>M0N070_9EURY</name>
<dbReference type="Pfam" id="PF00005">
    <property type="entry name" value="ABC_tran"/>
    <property type="match status" value="1"/>
</dbReference>
<dbReference type="PATRIC" id="fig|1227456.3.peg.3003"/>
<evidence type="ECO:0000256" key="5">
    <source>
        <dbReference type="SAM" id="MobiDB-lite"/>
    </source>
</evidence>
<evidence type="ECO:0000256" key="4">
    <source>
        <dbReference type="ARBA" id="ARBA00022840"/>
    </source>
</evidence>
<evidence type="ECO:0000256" key="1">
    <source>
        <dbReference type="ARBA" id="ARBA00005417"/>
    </source>
</evidence>
<dbReference type="GO" id="GO:0016887">
    <property type="term" value="F:ATP hydrolysis activity"/>
    <property type="evidence" value="ECO:0007669"/>
    <property type="project" value="InterPro"/>
</dbReference>
<sequence>MTAECTTERSRTEGTMSDPAIVAKGLTKRYGDDPAVEELSLTIPSGTVYGFLGPNGAGKTTTMRLLTTLTEPTAGTATVAGVPITDRPALTERIGYLPAEPPVFDELTGWEQLRHVARLHGIPDQQADERIEELLDRFDLLTDADRRIEGYSTGMTKKVGIIATLLHDPAVVLLDEPTSGLDPRAARTVRETIADLVTREMTVFLSTHVLSVVDELADTVGVIDDGQLVAEGPPDELKARAQKGAASDLEAAFLDITAADGADADGTDERATATGTTDD</sequence>
<organism evidence="7 8">
    <name type="scientific">Halococcus salifodinae DSM 8989</name>
    <dbReference type="NCBI Taxonomy" id="1227456"/>
    <lineage>
        <taxon>Archaea</taxon>
        <taxon>Methanobacteriati</taxon>
        <taxon>Methanobacteriota</taxon>
        <taxon>Stenosarchaea group</taxon>
        <taxon>Halobacteria</taxon>
        <taxon>Halobacteriales</taxon>
        <taxon>Halococcaceae</taxon>
        <taxon>Halococcus</taxon>
    </lineage>
</organism>
<keyword evidence="4" id="KW-0067">ATP-binding</keyword>
<evidence type="ECO:0000313" key="7">
    <source>
        <dbReference type="EMBL" id="EMA50948.1"/>
    </source>
</evidence>
<feature type="region of interest" description="Disordered" evidence="5">
    <location>
        <begin position="260"/>
        <end position="279"/>
    </location>
</feature>
<dbReference type="GO" id="GO:0005524">
    <property type="term" value="F:ATP binding"/>
    <property type="evidence" value="ECO:0007669"/>
    <property type="project" value="UniProtKB-KW"/>
</dbReference>
<gene>
    <name evidence="7" type="ORF">C450_14797</name>
</gene>
<dbReference type="InterPro" id="IPR003439">
    <property type="entry name" value="ABC_transporter-like_ATP-bd"/>
</dbReference>
<evidence type="ECO:0000259" key="6">
    <source>
        <dbReference type="PROSITE" id="PS50893"/>
    </source>
</evidence>
<dbReference type="Proteomes" id="UP000011625">
    <property type="component" value="Unassembled WGS sequence"/>
</dbReference>
<dbReference type="InterPro" id="IPR027417">
    <property type="entry name" value="P-loop_NTPase"/>
</dbReference>
<accession>M0N070</accession>
<dbReference type="PROSITE" id="PS50893">
    <property type="entry name" value="ABC_TRANSPORTER_2"/>
    <property type="match status" value="1"/>
</dbReference>
<feature type="domain" description="ABC transporter" evidence="6">
    <location>
        <begin position="21"/>
        <end position="250"/>
    </location>
</feature>
<evidence type="ECO:0000256" key="2">
    <source>
        <dbReference type="ARBA" id="ARBA00022448"/>
    </source>
</evidence>
<dbReference type="STRING" id="1227456.C450_14797"/>
<keyword evidence="8" id="KW-1185">Reference proteome</keyword>